<dbReference type="AlphaFoldDB" id="A0A5C5XW22"/>
<name>A0A5C5XW22_9BACT</name>
<dbReference type="Proteomes" id="UP000318478">
    <property type="component" value="Unassembled WGS sequence"/>
</dbReference>
<sequence>MTERACPRCHLQVPTDVLGITPRFISIVGAPGSGKTYFLTVMLKQLREDLARSFDCTLTVSDSHEKRVYSDYYNALFESEDKLSFLRKTQEGDLSNTVTIDGAEIELPKPFIFFFRPAKHAATTPSILSKPLSFILYDNPGEYFEFTSYKKGGLATKHLGESKAVLFAFDLLQDRNARQRLAPISNDPQVHQKERRTRQEDVLTEVIQRIRRHKNLSTSETIDADLLVCMQKYDVWKSLVPHSSNCASIFSSPELIDHTSIEYDRKHGVAALDVEEINAISLLIRQLLEDLCPEFVRTAESSFRHVRYFPVSALGCSPVEDGNLLKVRPNELKPFRVSDPMLWLLCRWSQIHRWRRNGENPKKAPVALTTIDRSGATPRLMIRTPDSPRGIHLDAGYARSTIIHPHTGLPLWIPDIEVEDEASDAQSSTGSNRSREHLSLGKNHRKSDIGRSWWSRLFGKS</sequence>
<evidence type="ECO:0000256" key="1">
    <source>
        <dbReference type="SAM" id="MobiDB-lite"/>
    </source>
</evidence>
<dbReference type="SUPFAM" id="SSF52540">
    <property type="entry name" value="P-loop containing nucleoside triphosphate hydrolases"/>
    <property type="match status" value="1"/>
</dbReference>
<gene>
    <name evidence="2" type="ORF">Pla123a_43260</name>
</gene>
<keyword evidence="3" id="KW-1185">Reference proteome</keyword>
<protein>
    <submittedName>
        <fullName evidence="2">Uncharacterized protein</fullName>
    </submittedName>
</protein>
<evidence type="ECO:0000313" key="3">
    <source>
        <dbReference type="Proteomes" id="UP000318478"/>
    </source>
</evidence>
<organism evidence="2 3">
    <name type="scientific">Posidoniimonas polymericola</name>
    <dbReference type="NCBI Taxonomy" id="2528002"/>
    <lineage>
        <taxon>Bacteria</taxon>
        <taxon>Pseudomonadati</taxon>
        <taxon>Planctomycetota</taxon>
        <taxon>Planctomycetia</taxon>
        <taxon>Pirellulales</taxon>
        <taxon>Lacipirellulaceae</taxon>
        <taxon>Posidoniimonas</taxon>
    </lineage>
</organism>
<dbReference type="InterPro" id="IPR027417">
    <property type="entry name" value="P-loop_NTPase"/>
</dbReference>
<reference evidence="2 3" key="1">
    <citation type="submission" date="2019-02" db="EMBL/GenBank/DDBJ databases">
        <title>Deep-cultivation of Planctomycetes and their phenomic and genomic characterization uncovers novel biology.</title>
        <authorList>
            <person name="Wiegand S."/>
            <person name="Jogler M."/>
            <person name="Boedeker C."/>
            <person name="Pinto D."/>
            <person name="Vollmers J."/>
            <person name="Rivas-Marin E."/>
            <person name="Kohn T."/>
            <person name="Peeters S.H."/>
            <person name="Heuer A."/>
            <person name="Rast P."/>
            <person name="Oberbeckmann S."/>
            <person name="Bunk B."/>
            <person name="Jeske O."/>
            <person name="Meyerdierks A."/>
            <person name="Storesund J.E."/>
            <person name="Kallscheuer N."/>
            <person name="Luecker S."/>
            <person name="Lage O.M."/>
            <person name="Pohl T."/>
            <person name="Merkel B.J."/>
            <person name="Hornburger P."/>
            <person name="Mueller R.-W."/>
            <person name="Bruemmer F."/>
            <person name="Labrenz M."/>
            <person name="Spormann A.M."/>
            <person name="Op Den Camp H."/>
            <person name="Overmann J."/>
            <person name="Amann R."/>
            <person name="Jetten M.S.M."/>
            <person name="Mascher T."/>
            <person name="Medema M.H."/>
            <person name="Devos D.P."/>
            <person name="Kaster A.-K."/>
            <person name="Ovreas L."/>
            <person name="Rohde M."/>
            <person name="Galperin M.Y."/>
            <person name="Jogler C."/>
        </authorList>
    </citation>
    <scope>NUCLEOTIDE SEQUENCE [LARGE SCALE GENOMIC DNA]</scope>
    <source>
        <strain evidence="2 3">Pla123a</strain>
    </source>
</reference>
<comment type="caution">
    <text evidence="2">The sequence shown here is derived from an EMBL/GenBank/DDBJ whole genome shotgun (WGS) entry which is preliminary data.</text>
</comment>
<dbReference type="EMBL" id="SJPO01000013">
    <property type="protein sequence ID" value="TWT66898.1"/>
    <property type="molecule type" value="Genomic_DNA"/>
</dbReference>
<accession>A0A5C5XW22</accession>
<feature type="region of interest" description="Disordered" evidence="1">
    <location>
        <begin position="420"/>
        <end position="446"/>
    </location>
</feature>
<proteinExistence type="predicted"/>
<evidence type="ECO:0000313" key="2">
    <source>
        <dbReference type="EMBL" id="TWT66898.1"/>
    </source>
</evidence>